<gene>
    <name evidence="5" type="primary">nemA</name>
    <name evidence="5" type="ORF">NOCA2420063</name>
</gene>
<dbReference type="EC" id="1.-.-.-" evidence="5"/>
<dbReference type="Gene3D" id="3.20.20.70">
    <property type="entry name" value="Aldolase class I"/>
    <property type="match status" value="1"/>
</dbReference>
<dbReference type="CDD" id="cd02933">
    <property type="entry name" value="OYE_like_FMN"/>
    <property type="match status" value="1"/>
</dbReference>
<dbReference type="NCBIfam" id="NF007899">
    <property type="entry name" value="PRK10605.1"/>
    <property type="match status" value="1"/>
</dbReference>
<proteinExistence type="inferred from homology"/>
<evidence type="ECO:0000256" key="2">
    <source>
        <dbReference type="ARBA" id="ARBA00005979"/>
    </source>
</evidence>
<keyword evidence="3 5" id="KW-0560">Oxidoreductase</keyword>
<dbReference type="SUPFAM" id="SSF51395">
    <property type="entry name" value="FMN-linked oxidoreductases"/>
    <property type="match status" value="1"/>
</dbReference>
<comment type="similarity">
    <text evidence="2">Belongs to the NADH:flavin oxidoreductase/NADH oxidase family.</text>
</comment>
<dbReference type="EMBL" id="CZKA01000037">
    <property type="protein sequence ID" value="CUR57529.1"/>
    <property type="molecule type" value="Genomic_DNA"/>
</dbReference>
<evidence type="ECO:0000313" key="5">
    <source>
        <dbReference type="EMBL" id="CUR57529.1"/>
    </source>
</evidence>
<feature type="domain" description="NADH:flavin oxidoreductase/NADH oxidase N-terminal" evidence="4">
    <location>
        <begin position="4"/>
        <end position="340"/>
    </location>
</feature>
<dbReference type="PANTHER" id="PTHR22893:SF91">
    <property type="entry name" value="NADPH DEHYDROGENASE 2-RELATED"/>
    <property type="match status" value="1"/>
</dbReference>
<dbReference type="GO" id="GO:0016628">
    <property type="term" value="F:oxidoreductase activity, acting on the CH-CH group of donors, NAD or NADP as acceptor"/>
    <property type="evidence" value="ECO:0007669"/>
    <property type="project" value="UniProtKB-ARBA"/>
</dbReference>
<protein>
    <submittedName>
        <fullName evidence="5">N-ethylmaleimide reductase</fullName>
        <ecNumber evidence="5">1.-.-.-</ecNumber>
    </submittedName>
</protein>
<dbReference type="GO" id="GO:0005829">
    <property type="term" value="C:cytosol"/>
    <property type="evidence" value="ECO:0007669"/>
    <property type="project" value="TreeGrafter"/>
</dbReference>
<comment type="cofactor">
    <cofactor evidence="1">
        <name>FMN</name>
        <dbReference type="ChEBI" id="CHEBI:58210"/>
    </cofactor>
</comment>
<sequence length="365" mass="39435">MSTLFDPLTLGAVTLPNRVLMAPLTRMRSTQPGDVPNDLMLDYYVQRASAGLIVSEGAQVSPEGKGYMDTPGIHSAEQVVAWRRITDAVHAVGGRMACQLWHVGRVSHESFHDGELPVSASALPYRNRTSVRGPEGLPVRVSCPTPRALRTEEIPRLVSDFRQATLNAREAGFDLVEIHGAHGYLLHQFMSAESNHRTDEYGGSLENRARLPLAVLDAVVDAWDADHVGIRISPHGVFNGLDDTAGLPMGLFLAAAFAERGIAFLHLSEPDWAGGPQLDDDFRAALREVFPGVLVGAGNYDLAKATRLLEAGFIDAAAFGRTFLANPDLPRRLAAGLALNEPDLETFYGGDARGYTDYPAASATR</sequence>
<dbReference type="InterPro" id="IPR045247">
    <property type="entry name" value="Oye-like"/>
</dbReference>
<dbReference type="FunFam" id="3.20.20.70:FF:000059">
    <property type="entry name" value="N-ethylmaleimide reductase, FMN-linked"/>
    <property type="match status" value="1"/>
</dbReference>
<name>A0A2P2C695_9ZZZZ</name>
<accession>A0A2P2C695</accession>
<evidence type="ECO:0000256" key="3">
    <source>
        <dbReference type="ARBA" id="ARBA00023002"/>
    </source>
</evidence>
<dbReference type="Pfam" id="PF00724">
    <property type="entry name" value="Oxidored_FMN"/>
    <property type="match status" value="1"/>
</dbReference>
<organism evidence="5">
    <name type="scientific">metagenome</name>
    <dbReference type="NCBI Taxonomy" id="256318"/>
    <lineage>
        <taxon>unclassified sequences</taxon>
        <taxon>metagenomes</taxon>
    </lineage>
</organism>
<reference evidence="5" key="1">
    <citation type="submission" date="2015-08" db="EMBL/GenBank/DDBJ databases">
        <authorList>
            <person name="Babu N.S."/>
            <person name="Beckwith C.J."/>
            <person name="Beseler K.G."/>
            <person name="Brison A."/>
            <person name="Carone J.V."/>
            <person name="Caskin T.P."/>
            <person name="Diamond M."/>
            <person name="Durham M.E."/>
            <person name="Foxe J.M."/>
            <person name="Go M."/>
            <person name="Henderson B.A."/>
            <person name="Jones I.B."/>
            <person name="McGettigan J.A."/>
            <person name="Micheletti S.J."/>
            <person name="Nasrallah M.E."/>
            <person name="Ortiz D."/>
            <person name="Piller C.R."/>
            <person name="Privatt S.R."/>
            <person name="Schneider S.L."/>
            <person name="Sharp S."/>
            <person name="Smith T.C."/>
            <person name="Stanton J.D."/>
            <person name="Ullery H.E."/>
            <person name="Wilson R.J."/>
            <person name="Serrano M.G."/>
            <person name="Buck G."/>
            <person name="Lee V."/>
            <person name="Wang Y."/>
            <person name="Carvalho R."/>
            <person name="Voegtly L."/>
            <person name="Shi R."/>
            <person name="Duckworth R."/>
            <person name="Johnson A."/>
            <person name="Loviza R."/>
            <person name="Walstead R."/>
            <person name="Shah Z."/>
            <person name="Kiflezghi M."/>
            <person name="Wade K."/>
            <person name="Ball S.L."/>
            <person name="Bradley K.W."/>
            <person name="Asai D.J."/>
            <person name="Bowman C.A."/>
            <person name="Russell D.A."/>
            <person name="Pope W.H."/>
            <person name="Jacobs-Sera D."/>
            <person name="Hendrix R.W."/>
            <person name="Hatfull G.F."/>
        </authorList>
    </citation>
    <scope>NUCLEOTIDE SEQUENCE</scope>
</reference>
<dbReference type="InterPro" id="IPR001155">
    <property type="entry name" value="OxRdtase_FMN_N"/>
</dbReference>
<dbReference type="AlphaFoldDB" id="A0A2P2C695"/>
<dbReference type="PANTHER" id="PTHR22893">
    <property type="entry name" value="NADH OXIDOREDUCTASE-RELATED"/>
    <property type="match status" value="1"/>
</dbReference>
<evidence type="ECO:0000256" key="1">
    <source>
        <dbReference type="ARBA" id="ARBA00001917"/>
    </source>
</evidence>
<evidence type="ECO:0000259" key="4">
    <source>
        <dbReference type="Pfam" id="PF00724"/>
    </source>
</evidence>
<dbReference type="InterPro" id="IPR013785">
    <property type="entry name" value="Aldolase_TIM"/>
</dbReference>
<dbReference type="GO" id="GO:0010181">
    <property type="term" value="F:FMN binding"/>
    <property type="evidence" value="ECO:0007669"/>
    <property type="project" value="InterPro"/>
</dbReference>